<comment type="similarity">
    <text evidence="2">In the C-terminal section; belongs to the trehalose phosphatase family.</text>
</comment>
<dbReference type="InterPro" id="IPR001830">
    <property type="entry name" value="Glyco_trans_20"/>
</dbReference>
<proteinExistence type="inferred from homology"/>
<dbReference type="HOGENOM" id="CLU_002351_3_0_1"/>
<dbReference type="InterPro" id="IPR006379">
    <property type="entry name" value="HAD-SF_hydro_IIB"/>
</dbReference>
<dbReference type="InterPro" id="IPR036412">
    <property type="entry name" value="HAD-like_sf"/>
</dbReference>
<gene>
    <name evidence="4" type="ORF">O9G_005353</name>
</gene>
<organism evidence="4 5">
    <name type="scientific">Rozella allomycis (strain CSF55)</name>
    <dbReference type="NCBI Taxonomy" id="988480"/>
    <lineage>
        <taxon>Eukaryota</taxon>
        <taxon>Fungi</taxon>
        <taxon>Fungi incertae sedis</taxon>
        <taxon>Cryptomycota</taxon>
        <taxon>Cryptomycota incertae sedis</taxon>
        <taxon>Rozella</taxon>
    </lineage>
</organism>
<dbReference type="EMBL" id="KE560761">
    <property type="protein sequence ID" value="EPZ35761.1"/>
    <property type="molecule type" value="Genomic_DNA"/>
</dbReference>
<dbReference type="Gene3D" id="3.30.70.1020">
    <property type="entry name" value="Trehalose-6-phosphate phosphatase related protein, domain 2"/>
    <property type="match status" value="1"/>
</dbReference>
<evidence type="ECO:0000256" key="3">
    <source>
        <dbReference type="SAM" id="MobiDB-lite"/>
    </source>
</evidence>
<dbReference type="AlphaFoldDB" id="A0A075AZK9"/>
<comment type="similarity">
    <text evidence="1">In the N-terminal section; belongs to the glycosyltransferase 20 family.</text>
</comment>
<dbReference type="GO" id="GO:0005829">
    <property type="term" value="C:cytosol"/>
    <property type="evidence" value="ECO:0007669"/>
    <property type="project" value="TreeGrafter"/>
</dbReference>
<dbReference type="SUPFAM" id="SSF56784">
    <property type="entry name" value="HAD-like"/>
    <property type="match status" value="1"/>
</dbReference>
<reference evidence="4 5" key="1">
    <citation type="journal article" date="2013" name="Curr. Biol.">
        <title>Shared signatures of parasitism and phylogenomics unite Cryptomycota and microsporidia.</title>
        <authorList>
            <person name="James T.Y."/>
            <person name="Pelin A."/>
            <person name="Bonen L."/>
            <person name="Ahrendt S."/>
            <person name="Sain D."/>
            <person name="Corradi N."/>
            <person name="Stajich J.E."/>
        </authorList>
    </citation>
    <scope>NUCLEOTIDE SEQUENCE [LARGE SCALE GENOMIC DNA]</scope>
    <source>
        <strain evidence="4 5">CSF55</strain>
    </source>
</reference>
<dbReference type="Gene3D" id="3.40.50.2000">
    <property type="entry name" value="Glycogen Phosphorylase B"/>
    <property type="match status" value="2"/>
</dbReference>
<dbReference type="NCBIfam" id="NF011071">
    <property type="entry name" value="PRK14501.1"/>
    <property type="match status" value="1"/>
</dbReference>
<dbReference type="Proteomes" id="UP000030755">
    <property type="component" value="Unassembled WGS sequence"/>
</dbReference>
<dbReference type="PANTHER" id="PTHR10788">
    <property type="entry name" value="TREHALOSE-6-PHOSPHATE SYNTHASE"/>
    <property type="match status" value="1"/>
</dbReference>
<dbReference type="FunFam" id="3.30.70.1020:FF:000002">
    <property type="entry name" value="Trehalose-6-phosphate synthase 2"/>
    <property type="match status" value="1"/>
</dbReference>
<keyword evidence="4" id="KW-0808">Transferase</keyword>
<dbReference type="CDD" id="cd03788">
    <property type="entry name" value="GT20_TPS"/>
    <property type="match status" value="1"/>
</dbReference>
<dbReference type="PANTHER" id="PTHR10788:SF123">
    <property type="entry name" value="TREHALOSE-PHOSPHATASE"/>
    <property type="match status" value="1"/>
</dbReference>
<accession>A0A075AZK9</accession>
<feature type="compositionally biased region" description="Polar residues" evidence="3">
    <location>
        <begin position="34"/>
        <end position="45"/>
    </location>
</feature>
<dbReference type="OrthoDB" id="755951at2759"/>
<dbReference type="Pfam" id="PF00982">
    <property type="entry name" value="Glyco_transf_20"/>
    <property type="match status" value="1"/>
</dbReference>
<protein>
    <submittedName>
        <fullName evidence="4">Glycosyl transferase, family 20 domain-containing protein</fullName>
    </submittedName>
</protein>
<sequence length="822" mass="94179">MSKIIVVSHYLPYQYTIEGLSTVLKRYERRYSESQASSPLSSNHPSVDESEEKGHSRTLSDASMTRDCESIWISWNFAEECRNVSGNFVLHKRNGHSAMFSGIKSLKKSDNVVHIGWPGPCLDVNGNALEGFELSLNQKERLRDKLLEHDCVPVFLTENIGKGHYDGYGKGQLWPLFHYLLWENVEETMKNEKDSWDAYVLANELYVDAIMSVYEEGDIVWIHDYHLLLVPQMLRKKIPEALIGFFLHSPFPTSEIFRCLPRRKEVLMGVLGSNLIGFQTYSYARHFISSCTRVLGLESTPKGVDYKGFLVMIGIFPIGVDVERIEKRRKSEKVKKKIDVIKEMFGNKKLIVGRDKLDEIKGVQHKLNSFEKFLSEYPEFRNQVVLVQVTTPGREVGHKNKKKIETRVSEIISRINGKYGSLEFVPVHHFHHQLERDEYYALLSLADVALVTSIRDGMNTYAHEMIVCQQENYAPLILSEFTGTAHSLSSALLVNPWDHKGVSNTIYDALVMTKNEKMVRHQQMMNHVTSNTSEFWAFKFIEELRKSNKIQDHANPTPLLDLIYLKNQFINSNKKLLLLDYDGTLTSIRKIPSAAIPSKELLDSLSILCSNESIIVFIISGRDETFLEKHLGHIPNLGLSAEHGCFIRFPNKSEWINLIDEIDLSWKNDVLPIFEYYTERTIGSFIEHKRASLTWHYRLADPNFGSWQAKECQNHLENAILSKLPVEILLGKKNLEVRPISINKGEIVKRLLAEYSDIDFIFCAGDDKTDEDMFKMLKKVENIPHPISCTIGSAKKMTQAAYHVLDSSDIINLLTDLANLSK</sequence>
<dbReference type="FunFam" id="3.40.50.1000:FF:000052">
    <property type="entry name" value="Alpha,alpha-trehalose-phosphate synthase [UDP-forming] 6"/>
    <property type="match status" value="1"/>
</dbReference>
<evidence type="ECO:0000256" key="2">
    <source>
        <dbReference type="ARBA" id="ARBA00006330"/>
    </source>
</evidence>
<evidence type="ECO:0000256" key="1">
    <source>
        <dbReference type="ARBA" id="ARBA00005409"/>
    </source>
</evidence>
<dbReference type="NCBIfam" id="TIGR00685">
    <property type="entry name" value="T6PP"/>
    <property type="match status" value="1"/>
</dbReference>
<evidence type="ECO:0000313" key="4">
    <source>
        <dbReference type="EMBL" id="EPZ35761.1"/>
    </source>
</evidence>
<dbReference type="Gene3D" id="3.40.50.1000">
    <property type="entry name" value="HAD superfamily/HAD-like"/>
    <property type="match status" value="1"/>
</dbReference>
<dbReference type="Pfam" id="PF02358">
    <property type="entry name" value="Trehalose_PPase"/>
    <property type="match status" value="1"/>
</dbReference>
<dbReference type="GO" id="GO:0003825">
    <property type="term" value="F:alpha,alpha-trehalose-phosphate synthase (UDP-forming) activity"/>
    <property type="evidence" value="ECO:0007669"/>
    <property type="project" value="TreeGrafter"/>
</dbReference>
<dbReference type="GO" id="GO:0005992">
    <property type="term" value="P:trehalose biosynthetic process"/>
    <property type="evidence" value="ECO:0007669"/>
    <property type="project" value="InterPro"/>
</dbReference>
<feature type="region of interest" description="Disordered" evidence="3">
    <location>
        <begin position="34"/>
        <end position="61"/>
    </location>
</feature>
<keyword evidence="5" id="KW-1185">Reference proteome</keyword>
<name>A0A075AZK9_ROZAC</name>
<dbReference type="InterPro" id="IPR023214">
    <property type="entry name" value="HAD_sf"/>
</dbReference>
<dbReference type="InterPro" id="IPR003337">
    <property type="entry name" value="Trehalose_PPase"/>
</dbReference>
<evidence type="ECO:0000313" key="5">
    <source>
        <dbReference type="Proteomes" id="UP000030755"/>
    </source>
</evidence>
<dbReference type="OMA" id="ACHERKI"/>
<dbReference type="NCBIfam" id="TIGR01484">
    <property type="entry name" value="HAD-SF-IIB"/>
    <property type="match status" value="1"/>
</dbReference>
<dbReference type="FunFam" id="3.40.50.2000:FF:000036">
    <property type="entry name" value="Alpha,alpha-trehalose-phosphate synthase subunit Tps2"/>
    <property type="match status" value="1"/>
</dbReference>
<dbReference type="GO" id="GO:0004805">
    <property type="term" value="F:trehalose-phosphatase activity"/>
    <property type="evidence" value="ECO:0007669"/>
    <property type="project" value="TreeGrafter"/>
</dbReference>
<dbReference type="CDD" id="cd01627">
    <property type="entry name" value="HAD_TPP"/>
    <property type="match status" value="1"/>
</dbReference>
<dbReference type="SUPFAM" id="SSF53756">
    <property type="entry name" value="UDP-Glycosyltransferase/glycogen phosphorylase"/>
    <property type="match status" value="1"/>
</dbReference>
<dbReference type="GO" id="GO:0005946">
    <property type="term" value="C:alpha,alpha-trehalose-phosphate synthase complex (UDP-forming)"/>
    <property type="evidence" value="ECO:0007669"/>
    <property type="project" value="TreeGrafter"/>
</dbReference>
<dbReference type="STRING" id="988480.A0A075AZK9"/>